<dbReference type="PANTHER" id="PTHR48022:SF37">
    <property type="entry name" value="MAJOR FACILITATOR SUPERFAMILY (MFS) PROFILE DOMAIN-CONTAINING PROTEIN-RELATED"/>
    <property type="match status" value="1"/>
</dbReference>
<gene>
    <name evidence="9" type="ORF">PV07_02240</name>
</gene>
<organism evidence="9 10">
    <name type="scientific">Cladophialophora immunda</name>
    <dbReference type="NCBI Taxonomy" id="569365"/>
    <lineage>
        <taxon>Eukaryota</taxon>
        <taxon>Fungi</taxon>
        <taxon>Dikarya</taxon>
        <taxon>Ascomycota</taxon>
        <taxon>Pezizomycotina</taxon>
        <taxon>Eurotiomycetes</taxon>
        <taxon>Chaetothyriomycetidae</taxon>
        <taxon>Chaetothyriales</taxon>
        <taxon>Herpotrichiellaceae</taxon>
        <taxon>Cladophialophora</taxon>
    </lineage>
</organism>
<dbReference type="GO" id="GO:0016020">
    <property type="term" value="C:membrane"/>
    <property type="evidence" value="ECO:0007669"/>
    <property type="project" value="UniProtKB-SubCell"/>
</dbReference>
<dbReference type="InterPro" id="IPR036259">
    <property type="entry name" value="MFS_trans_sf"/>
</dbReference>
<dbReference type="PROSITE" id="PS00217">
    <property type="entry name" value="SUGAR_TRANSPORT_2"/>
    <property type="match status" value="1"/>
</dbReference>
<dbReference type="Gene3D" id="1.20.1250.20">
    <property type="entry name" value="MFS general substrate transporter like domains"/>
    <property type="match status" value="1"/>
</dbReference>
<comment type="similarity">
    <text evidence="2">Belongs to the major facilitator superfamily. Sugar transporter (TC 2.A.1.1) family.</text>
</comment>
<feature type="domain" description="Major facilitator superfamily (MFS) profile" evidence="8">
    <location>
        <begin position="8"/>
        <end position="443"/>
    </location>
</feature>
<evidence type="ECO:0000259" key="8">
    <source>
        <dbReference type="PROSITE" id="PS50850"/>
    </source>
</evidence>
<dbReference type="InterPro" id="IPR005829">
    <property type="entry name" value="Sugar_transporter_CS"/>
</dbReference>
<keyword evidence="10" id="KW-1185">Reference proteome</keyword>
<dbReference type="PROSITE" id="PS50850">
    <property type="entry name" value="MFS"/>
    <property type="match status" value="1"/>
</dbReference>
<evidence type="ECO:0000256" key="7">
    <source>
        <dbReference type="SAM" id="Phobius"/>
    </source>
</evidence>
<dbReference type="EMBL" id="KN847040">
    <property type="protein sequence ID" value="KIW35550.1"/>
    <property type="molecule type" value="Genomic_DNA"/>
</dbReference>
<dbReference type="InterPro" id="IPR003663">
    <property type="entry name" value="Sugar/inositol_transpt"/>
</dbReference>
<protein>
    <recommendedName>
        <fullName evidence="8">Major facilitator superfamily (MFS) profile domain-containing protein</fullName>
    </recommendedName>
</protein>
<dbReference type="PRINTS" id="PR00171">
    <property type="entry name" value="SUGRTRNSPORT"/>
</dbReference>
<dbReference type="OrthoDB" id="6612291at2759"/>
<reference evidence="9 10" key="1">
    <citation type="submission" date="2015-01" db="EMBL/GenBank/DDBJ databases">
        <title>The Genome Sequence of Cladophialophora immunda CBS83496.</title>
        <authorList>
            <consortium name="The Broad Institute Genomics Platform"/>
            <person name="Cuomo C."/>
            <person name="de Hoog S."/>
            <person name="Gorbushina A."/>
            <person name="Stielow B."/>
            <person name="Teixiera M."/>
            <person name="Abouelleil A."/>
            <person name="Chapman S.B."/>
            <person name="Priest M."/>
            <person name="Young S.K."/>
            <person name="Wortman J."/>
            <person name="Nusbaum C."/>
            <person name="Birren B."/>
        </authorList>
    </citation>
    <scope>NUCLEOTIDE SEQUENCE [LARGE SCALE GENOMIC DNA]</scope>
    <source>
        <strain evidence="9 10">CBS 83496</strain>
    </source>
</reference>
<keyword evidence="5 7" id="KW-1133">Transmembrane helix</keyword>
<evidence type="ECO:0000256" key="1">
    <source>
        <dbReference type="ARBA" id="ARBA00004141"/>
    </source>
</evidence>
<feature type="transmembrane region" description="Helical" evidence="7">
    <location>
        <begin position="167"/>
        <end position="188"/>
    </location>
</feature>
<evidence type="ECO:0000256" key="6">
    <source>
        <dbReference type="ARBA" id="ARBA00023136"/>
    </source>
</evidence>
<feature type="transmembrane region" description="Helical" evidence="7">
    <location>
        <begin position="319"/>
        <end position="338"/>
    </location>
</feature>
<keyword evidence="4 7" id="KW-0812">Transmembrane</keyword>
<dbReference type="SUPFAM" id="SSF103473">
    <property type="entry name" value="MFS general substrate transporter"/>
    <property type="match status" value="1"/>
</dbReference>
<comment type="subcellular location">
    <subcellularLocation>
        <location evidence="1">Membrane</location>
        <topology evidence="1">Multi-pass membrane protein</topology>
    </subcellularLocation>
</comment>
<feature type="transmembrane region" description="Helical" evidence="7">
    <location>
        <begin position="283"/>
        <end position="307"/>
    </location>
</feature>
<dbReference type="InterPro" id="IPR020846">
    <property type="entry name" value="MFS_dom"/>
</dbReference>
<dbReference type="InterPro" id="IPR050360">
    <property type="entry name" value="MFS_Sugar_Transporters"/>
</dbReference>
<dbReference type="Proteomes" id="UP000054466">
    <property type="component" value="Unassembled WGS sequence"/>
</dbReference>
<dbReference type="Pfam" id="PF00083">
    <property type="entry name" value="Sugar_tr"/>
    <property type="match status" value="1"/>
</dbReference>
<dbReference type="GO" id="GO:0005351">
    <property type="term" value="F:carbohydrate:proton symporter activity"/>
    <property type="evidence" value="ECO:0007669"/>
    <property type="project" value="TreeGrafter"/>
</dbReference>
<feature type="transmembrane region" description="Helical" evidence="7">
    <location>
        <begin position="389"/>
        <end position="408"/>
    </location>
</feature>
<evidence type="ECO:0000256" key="2">
    <source>
        <dbReference type="ARBA" id="ARBA00010992"/>
    </source>
</evidence>
<proteinExistence type="inferred from homology"/>
<feature type="transmembrane region" description="Helical" evidence="7">
    <location>
        <begin position="350"/>
        <end position="368"/>
    </location>
</feature>
<dbReference type="AlphaFoldDB" id="A0A0D2D029"/>
<dbReference type="InterPro" id="IPR005828">
    <property type="entry name" value="MFS_sugar_transport-like"/>
</dbReference>
<feature type="transmembrane region" description="Helical" evidence="7">
    <location>
        <begin position="420"/>
        <end position="439"/>
    </location>
</feature>
<evidence type="ECO:0000256" key="3">
    <source>
        <dbReference type="ARBA" id="ARBA00022448"/>
    </source>
</evidence>
<evidence type="ECO:0000313" key="10">
    <source>
        <dbReference type="Proteomes" id="UP000054466"/>
    </source>
</evidence>
<dbReference type="VEuPathDB" id="FungiDB:PV07_02240"/>
<name>A0A0D2D029_9EURO</name>
<evidence type="ECO:0000313" key="9">
    <source>
        <dbReference type="EMBL" id="KIW35550.1"/>
    </source>
</evidence>
<keyword evidence="3" id="KW-0813">Transport</keyword>
<sequence length="482" mass="53800">MNKYNLLCIIYVCLGSVFYGYDSGCTTSVLGYPAFLEYFNLNSVTIGAFGSAYYGGHVLGACLNFWLPNKIGRLRTIQIACVISLLGISMQTGAPSFPVFCAGRIIGGIATGIMFCLCPTYAAEISPPHIRGRVGGLYAFNGNFSYMFTEWVGLGCFFLKSNASWRLLLGGQLVPSVMMLGLSFFMPFSPRWLALKGRYEECLQVLKRMHGDMHDDTFYLKEYHQIKAQIELDKKEQLGPSAIWRVPSYRKRIFLVCMFAFCSQLTGEIPLQNYQVILFGKLGLSQVMSLVLTGIWGSVGVCSAIYAGYLSDKLGRRKIIYIMYFFVLSGSLISVVLWSRFEAGGSTNRGLGRGVIVGMFMVQFGYAGPANNLKLQYSSEIMPTAIRTIGVAATFACLHAIIILFVQVTPLAIDAISWKYFLIFLIGSTIYFIFFCFAYPETKNKTLEEIEAVFGDKVAETLEEAGQHLEEIYEDRTFHEKV</sequence>
<keyword evidence="6 7" id="KW-0472">Membrane</keyword>
<dbReference type="RefSeq" id="XP_016255766.1">
    <property type="nucleotide sequence ID" value="XM_016388838.1"/>
</dbReference>
<dbReference type="GeneID" id="27341434"/>
<feature type="transmembrane region" description="Helical" evidence="7">
    <location>
        <begin position="144"/>
        <end position="161"/>
    </location>
</feature>
<accession>A0A0D2D029</accession>
<evidence type="ECO:0000256" key="4">
    <source>
        <dbReference type="ARBA" id="ARBA00022692"/>
    </source>
</evidence>
<dbReference type="PANTHER" id="PTHR48022">
    <property type="entry name" value="PLASTIDIC GLUCOSE TRANSPORTER 4"/>
    <property type="match status" value="1"/>
</dbReference>
<feature type="transmembrane region" description="Helical" evidence="7">
    <location>
        <begin position="105"/>
        <end position="123"/>
    </location>
</feature>
<evidence type="ECO:0000256" key="5">
    <source>
        <dbReference type="ARBA" id="ARBA00022989"/>
    </source>
</evidence>
<feature type="transmembrane region" description="Helical" evidence="7">
    <location>
        <begin position="44"/>
        <end position="67"/>
    </location>
</feature>
<dbReference type="HOGENOM" id="CLU_001265_30_13_1"/>